<evidence type="ECO:0000256" key="4">
    <source>
        <dbReference type="ARBA" id="ARBA00022452"/>
    </source>
</evidence>
<feature type="region of interest" description="Disordered" evidence="13">
    <location>
        <begin position="328"/>
        <end position="349"/>
    </location>
</feature>
<keyword evidence="8 11" id="KW-0472">Membrane</keyword>
<dbReference type="GO" id="GO:0009279">
    <property type="term" value="C:cell outer membrane"/>
    <property type="evidence" value="ECO:0007669"/>
    <property type="project" value="UniProtKB-SubCell"/>
</dbReference>
<feature type="domain" description="TonB-dependent receptor plug" evidence="15">
    <location>
        <begin position="91"/>
        <end position="212"/>
    </location>
</feature>
<keyword evidence="3 11" id="KW-0813">Transport</keyword>
<evidence type="ECO:0000256" key="6">
    <source>
        <dbReference type="ARBA" id="ARBA00022729"/>
    </source>
</evidence>
<accession>A0A372ELE0</accession>
<comment type="subcellular location">
    <subcellularLocation>
        <location evidence="1 11">Cell outer membrane</location>
        <topology evidence="1 11">Multi-pass membrane protein</topology>
    </subcellularLocation>
</comment>
<dbReference type="PANTHER" id="PTHR30069">
    <property type="entry name" value="TONB-DEPENDENT OUTER MEMBRANE RECEPTOR"/>
    <property type="match status" value="1"/>
</dbReference>
<gene>
    <name evidence="16" type="ORF">DY262_06765</name>
</gene>
<sequence length="773" mass="83962">MRRGARLPLPASQLPLRGARASPCLPPQTPGALVPRLRLFPSSALHPVALACALLATAPVHAQTVPGSATQVAAGSLKPVVVSGSRSERELEDVPARIDVIEGEALDPTRAQDIRELVRELPNVEVKRAPQRFGAVSGSTGRDGNAGFNIRGLDGNRVLLTVDGIRMPRELNNQVFGAAAFGRDYYDLGLISRVEILRGAASALHGSDGLAGMVAMTTTAPKDLLKEGQTFGGRAGVRADTEDKSAGTGLTLAGIANDRLQWLGSVQVGRAQELDNKGDNRSLNSNRTAPNPQKDRSVSALGKIVLTPGAGQTHTFTLEHVDKDTEVEGYTGRSPTATGVQDLDGTSEMQRTRASWDGRFFLQSAWADTLRATLGYQQSRSREWSREVRTALPTVRERDVRYEEDLWQAVLQAERTRPLGNGWAHTLVYGADVSVAELDNLVTGVAGPAYETYPLQRFPKTRETNSAFFLQSEFVSERWSVIPALRYDRFSLKPQSSPLYPLAPAALSDSALSPKLGLILRPQPHWQVFANAAAGFKAPSPLQLNNFFQNALANYRTLPNPDLKPETSQTLELGARGEHGRLNWLVTAFTGRYKDFIEDNVRVGGTGAPGNPLLFQAVNRGRVKLSGVELEGRWTVTPATTLKLAYGRTKGRDTLLNQPLNSVNPAKLVLGVDHRIADWTLGAVLTHALAKDSEDINRSSTPQQFATPAWTTLDLRATWRITPRTRLSAAVHNLTDRKYWLWSSVQGVAGNLATLDAYTSPGRSLSLALVTDF</sequence>
<evidence type="ECO:0000256" key="12">
    <source>
        <dbReference type="RuleBase" id="RU003357"/>
    </source>
</evidence>
<evidence type="ECO:0000256" key="10">
    <source>
        <dbReference type="ARBA" id="ARBA00023237"/>
    </source>
</evidence>
<keyword evidence="7 12" id="KW-0798">TonB box</keyword>
<dbReference type="Proteomes" id="UP000261931">
    <property type="component" value="Unassembled WGS sequence"/>
</dbReference>
<dbReference type="CDD" id="cd01347">
    <property type="entry name" value="ligand_gated_channel"/>
    <property type="match status" value="1"/>
</dbReference>
<dbReference type="Gene3D" id="2.40.170.20">
    <property type="entry name" value="TonB-dependent receptor, beta-barrel domain"/>
    <property type="match status" value="1"/>
</dbReference>
<dbReference type="InterPro" id="IPR039426">
    <property type="entry name" value="TonB-dep_rcpt-like"/>
</dbReference>
<protein>
    <submittedName>
        <fullName evidence="16">TonB-dependent hemoglobin/transferrin/lactoferrin family receptor</fullName>
    </submittedName>
</protein>
<evidence type="ECO:0000256" key="1">
    <source>
        <dbReference type="ARBA" id="ARBA00004571"/>
    </source>
</evidence>
<dbReference type="NCBIfam" id="TIGR01785">
    <property type="entry name" value="TonB-hemin"/>
    <property type="match status" value="1"/>
</dbReference>
<dbReference type="GO" id="GO:0044718">
    <property type="term" value="P:siderophore transmembrane transport"/>
    <property type="evidence" value="ECO:0007669"/>
    <property type="project" value="TreeGrafter"/>
</dbReference>
<keyword evidence="17" id="KW-1185">Reference proteome</keyword>
<feature type="region of interest" description="Disordered" evidence="13">
    <location>
        <begin position="274"/>
        <end position="298"/>
    </location>
</feature>
<evidence type="ECO:0000259" key="14">
    <source>
        <dbReference type="Pfam" id="PF00593"/>
    </source>
</evidence>
<evidence type="ECO:0000259" key="15">
    <source>
        <dbReference type="Pfam" id="PF07715"/>
    </source>
</evidence>
<evidence type="ECO:0000256" key="2">
    <source>
        <dbReference type="ARBA" id="ARBA00009810"/>
    </source>
</evidence>
<dbReference type="EMBL" id="QVLS01000003">
    <property type="protein sequence ID" value="RFP80139.1"/>
    <property type="molecule type" value="Genomic_DNA"/>
</dbReference>
<feature type="compositionally biased region" description="Polar residues" evidence="13">
    <location>
        <begin position="281"/>
        <end position="291"/>
    </location>
</feature>
<dbReference type="InterPro" id="IPR012910">
    <property type="entry name" value="Plug_dom"/>
</dbReference>
<evidence type="ECO:0000256" key="9">
    <source>
        <dbReference type="ARBA" id="ARBA00023170"/>
    </source>
</evidence>
<evidence type="ECO:0000256" key="7">
    <source>
        <dbReference type="ARBA" id="ARBA00023077"/>
    </source>
</evidence>
<dbReference type="GO" id="GO:0015232">
    <property type="term" value="F:heme transmembrane transporter activity"/>
    <property type="evidence" value="ECO:0007669"/>
    <property type="project" value="InterPro"/>
</dbReference>
<keyword evidence="5 11" id="KW-0812">Transmembrane</keyword>
<proteinExistence type="inferred from homology"/>
<dbReference type="Gene3D" id="2.170.130.10">
    <property type="entry name" value="TonB-dependent receptor, plug domain"/>
    <property type="match status" value="1"/>
</dbReference>
<keyword evidence="9 16" id="KW-0675">Receptor</keyword>
<evidence type="ECO:0000256" key="8">
    <source>
        <dbReference type="ARBA" id="ARBA00023136"/>
    </source>
</evidence>
<dbReference type="NCBIfam" id="TIGR01786">
    <property type="entry name" value="TonB-hemlactrns"/>
    <property type="match status" value="1"/>
</dbReference>
<dbReference type="PANTHER" id="PTHR30069:SF29">
    <property type="entry name" value="HEMOGLOBIN AND HEMOGLOBIN-HAPTOGLOBIN-BINDING PROTEIN 1-RELATED"/>
    <property type="match status" value="1"/>
</dbReference>
<evidence type="ECO:0000256" key="5">
    <source>
        <dbReference type="ARBA" id="ARBA00022692"/>
    </source>
</evidence>
<dbReference type="InterPro" id="IPR036942">
    <property type="entry name" value="Beta-barrel_TonB_sf"/>
</dbReference>
<keyword evidence="4 11" id="KW-1134">Transmembrane beta strand</keyword>
<comment type="caution">
    <text evidence="16">The sequence shown here is derived from an EMBL/GenBank/DDBJ whole genome shotgun (WGS) entry which is preliminary data.</text>
</comment>
<dbReference type="Pfam" id="PF07715">
    <property type="entry name" value="Plug"/>
    <property type="match status" value="1"/>
</dbReference>
<keyword evidence="10 11" id="KW-0998">Cell outer membrane</keyword>
<dbReference type="InterPro" id="IPR000531">
    <property type="entry name" value="Beta-barrel_TonB"/>
</dbReference>
<evidence type="ECO:0000256" key="3">
    <source>
        <dbReference type="ARBA" id="ARBA00022448"/>
    </source>
</evidence>
<evidence type="ECO:0000256" key="11">
    <source>
        <dbReference type="PROSITE-ProRule" id="PRU01360"/>
    </source>
</evidence>
<reference evidence="16 17" key="1">
    <citation type="submission" date="2018-08" db="EMBL/GenBank/DDBJ databases">
        <title>Hydrogenophaga sp. LA-38 isolated from sludge.</title>
        <authorList>
            <person name="Im W.-T."/>
        </authorList>
    </citation>
    <scope>NUCLEOTIDE SEQUENCE [LARGE SCALE GENOMIC DNA]</scope>
    <source>
        <strain evidence="16 17">LA-38</strain>
    </source>
</reference>
<evidence type="ECO:0000256" key="13">
    <source>
        <dbReference type="SAM" id="MobiDB-lite"/>
    </source>
</evidence>
<evidence type="ECO:0000313" key="17">
    <source>
        <dbReference type="Proteomes" id="UP000261931"/>
    </source>
</evidence>
<feature type="domain" description="TonB-dependent receptor-like beta-barrel" evidence="14">
    <location>
        <begin position="330"/>
        <end position="734"/>
    </location>
</feature>
<comment type="similarity">
    <text evidence="2 11 12">Belongs to the TonB-dependent receptor family.</text>
</comment>
<dbReference type="Pfam" id="PF00593">
    <property type="entry name" value="TonB_dep_Rec_b-barrel"/>
    <property type="match status" value="1"/>
</dbReference>
<keyword evidence="6" id="KW-0732">Signal</keyword>
<evidence type="ECO:0000313" key="16">
    <source>
        <dbReference type="EMBL" id="RFP80139.1"/>
    </source>
</evidence>
<dbReference type="InterPro" id="IPR010949">
    <property type="entry name" value="TonB_Hb/transfer/lactofer_rcpt"/>
</dbReference>
<name>A0A372ELE0_9BURK</name>
<dbReference type="InterPro" id="IPR011276">
    <property type="entry name" value="TonB_haem/Hb_rcpt"/>
</dbReference>
<organism evidence="16 17">
    <name type="scientific">Hydrogenophaga borbori</name>
    <dbReference type="NCBI Taxonomy" id="2294117"/>
    <lineage>
        <taxon>Bacteria</taxon>
        <taxon>Pseudomonadati</taxon>
        <taxon>Pseudomonadota</taxon>
        <taxon>Betaproteobacteria</taxon>
        <taxon>Burkholderiales</taxon>
        <taxon>Comamonadaceae</taxon>
        <taxon>Hydrogenophaga</taxon>
    </lineage>
</organism>
<dbReference type="GO" id="GO:0015344">
    <property type="term" value="F:siderophore uptake transmembrane transporter activity"/>
    <property type="evidence" value="ECO:0007669"/>
    <property type="project" value="TreeGrafter"/>
</dbReference>
<dbReference type="SUPFAM" id="SSF56935">
    <property type="entry name" value="Porins"/>
    <property type="match status" value="1"/>
</dbReference>
<dbReference type="PROSITE" id="PS52016">
    <property type="entry name" value="TONB_DEPENDENT_REC_3"/>
    <property type="match status" value="1"/>
</dbReference>
<dbReference type="InterPro" id="IPR037066">
    <property type="entry name" value="Plug_dom_sf"/>
</dbReference>
<dbReference type="AlphaFoldDB" id="A0A372ELE0"/>